<dbReference type="InterPro" id="IPR050382">
    <property type="entry name" value="MFS_Na/Anion_cotransporter"/>
</dbReference>
<keyword evidence="3" id="KW-1003">Cell membrane</keyword>
<gene>
    <name evidence="9" type="ORF">CN689_24130</name>
</gene>
<evidence type="ECO:0000313" key="9">
    <source>
        <dbReference type="EMBL" id="PEJ27206.1"/>
    </source>
</evidence>
<dbReference type="RefSeq" id="WP_098177688.1">
    <property type="nucleotide sequence ID" value="NZ_JBHUBF010000020.1"/>
</dbReference>
<feature type="transmembrane region" description="Helical" evidence="7">
    <location>
        <begin position="166"/>
        <end position="185"/>
    </location>
</feature>
<feature type="transmembrane region" description="Helical" evidence="7">
    <location>
        <begin position="366"/>
        <end position="383"/>
    </location>
</feature>
<dbReference type="InterPro" id="IPR011701">
    <property type="entry name" value="MFS"/>
</dbReference>
<accession>A0AAX0RWF8</accession>
<sequence>MKRKLTVGNKVLFLLCAMYFITYIDRVNIATAAPFMQKDLNLSTTEMGIILSAFAYPYAFLQIFGGWIGDKVGPKKTLTIVGAVWSVTTALTGMVSGIFTAIIARIGLGLGEGAAFPTATKAMSQWLPKDKFGYAQGIVHSASRLGNAVAPPIIALLIVAFGWRESFFIMGVISVVWMFIWMWYFRDNPKNHPKMTAEELENLPPYVSKSEQSKIPIPWKALSRRILPVTFVDFCYGWTLWVYLTWLPSFLFTSYNLDIKNSALFSAGILLSGVIGDTLGGVISDKIYRKTGNLKLARRSMLIVGLTGSFIFLLPTLFVHNLTLIAVSMSLAFFFLELCNAVLWAIPMDIAPKHAGTASGMMNTGFGVAGMLSPVVFGFLIAVSGNWQVPFIMSIVLLGVGVLVTLTIDPSKQLTEPDLPIDKINPETKIGV</sequence>
<dbReference type="PANTHER" id="PTHR11662:SF399">
    <property type="entry name" value="FI19708P1-RELATED"/>
    <property type="match status" value="1"/>
</dbReference>
<dbReference type="InterPro" id="IPR036259">
    <property type="entry name" value="MFS_trans_sf"/>
</dbReference>
<keyword evidence="5 7" id="KW-1133">Transmembrane helix</keyword>
<evidence type="ECO:0000256" key="4">
    <source>
        <dbReference type="ARBA" id="ARBA00022692"/>
    </source>
</evidence>
<comment type="caution">
    <text evidence="9">The sequence shown here is derived from an EMBL/GenBank/DDBJ whole genome shotgun (WGS) entry which is preliminary data.</text>
</comment>
<evidence type="ECO:0000256" key="5">
    <source>
        <dbReference type="ARBA" id="ARBA00022989"/>
    </source>
</evidence>
<dbReference type="PANTHER" id="PTHR11662">
    <property type="entry name" value="SOLUTE CARRIER FAMILY 17"/>
    <property type="match status" value="1"/>
</dbReference>
<evidence type="ECO:0000256" key="7">
    <source>
        <dbReference type="SAM" id="Phobius"/>
    </source>
</evidence>
<dbReference type="SUPFAM" id="SSF103473">
    <property type="entry name" value="MFS general substrate transporter"/>
    <property type="match status" value="1"/>
</dbReference>
<keyword evidence="2" id="KW-0813">Transport</keyword>
<name>A0AAX0RWF8_9BACI</name>
<evidence type="ECO:0000256" key="3">
    <source>
        <dbReference type="ARBA" id="ARBA00022475"/>
    </source>
</evidence>
<dbReference type="InterPro" id="IPR000849">
    <property type="entry name" value="Sugar_P_transporter"/>
</dbReference>
<dbReference type="GO" id="GO:0005886">
    <property type="term" value="C:plasma membrane"/>
    <property type="evidence" value="ECO:0007669"/>
    <property type="project" value="UniProtKB-SubCell"/>
</dbReference>
<comment type="subcellular location">
    <subcellularLocation>
        <location evidence="1">Cell membrane</location>
        <topology evidence="1">Multi-pass membrane protein</topology>
    </subcellularLocation>
</comment>
<reference evidence="9 10" key="1">
    <citation type="submission" date="2017-09" db="EMBL/GenBank/DDBJ databases">
        <title>Large-scale bioinformatics analysis of Bacillus genomes uncovers conserved roles of natural products in bacterial physiology.</title>
        <authorList>
            <consortium name="Agbiome Team Llc"/>
            <person name="Bleich R.M."/>
            <person name="Kirk G.J."/>
            <person name="Santa Maria K.C."/>
            <person name="Allen S.E."/>
            <person name="Farag S."/>
            <person name="Shank E.A."/>
            <person name="Bowers A."/>
        </authorList>
    </citation>
    <scope>NUCLEOTIDE SEQUENCE [LARGE SCALE GENOMIC DNA]</scope>
    <source>
        <strain evidence="9 10">AFS003229</strain>
    </source>
</reference>
<evidence type="ECO:0000313" key="10">
    <source>
        <dbReference type="Proteomes" id="UP000220106"/>
    </source>
</evidence>
<dbReference type="Proteomes" id="UP000220106">
    <property type="component" value="Unassembled WGS sequence"/>
</dbReference>
<evidence type="ECO:0000256" key="2">
    <source>
        <dbReference type="ARBA" id="ARBA00022448"/>
    </source>
</evidence>
<dbReference type="EMBL" id="NUEQ01000103">
    <property type="protein sequence ID" value="PEJ27206.1"/>
    <property type="molecule type" value="Genomic_DNA"/>
</dbReference>
<dbReference type="CDD" id="cd17319">
    <property type="entry name" value="MFS_ExuT_GudP_like"/>
    <property type="match status" value="1"/>
</dbReference>
<feature type="transmembrane region" description="Helical" evidence="7">
    <location>
        <begin position="389"/>
        <end position="408"/>
    </location>
</feature>
<dbReference type="InterPro" id="IPR020846">
    <property type="entry name" value="MFS_dom"/>
</dbReference>
<feature type="transmembrane region" description="Helical" evidence="7">
    <location>
        <begin position="80"/>
        <end position="104"/>
    </location>
</feature>
<dbReference type="Gene3D" id="1.20.1250.20">
    <property type="entry name" value="MFS general substrate transporter like domains"/>
    <property type="match status" value="2"/>
</dbReference>
<dbReference type="PROSITE" id="PS50850">
    <property type="entry name" value="MFS"/>
    <property type="match status" value="1"/>
</dbReference>
<feature type="transmembrane region" description="Helical" evidence="7">
    <location>
        <begin position="226"/>
        <end position="244"/>
    </location>
</feature>
<keyword evidence="4 7" id="KW-0812">Transmembrane</keyword>
<feature type="transmembrane region" description="Helical" evidence="7">
    <location>
        <begin position="264"/>
        <end position="284"/>
    </location>
</feature>
<evidence type="ECO:0000256" key="6">
    <source>
        <dbReference type="ARBA" id="ARBA00023136"/>
    </source>
</evidence>
<proteinExistence type="predicted"/>
<keyword evidence="6 7" id="KW-0472">Membrane</keyword>
<evidence type="ECO:0000259" key="8">
    <source>
        <dbReference type="PROSITE" id="PS50850"/>
    </source>
</evidence>
<dbReference type="GO" id="GO:0022857">
    <property type="term" value="F:transmembrane transporter activity"/>
    <property type="evidence" value="ECO:0007669"/>
    <property type="project" value="InterPro"/>
</dbReference>
<feature type="transmembrane region" description="Helical" evidence="7">
    <location>
        <begin position="48"/>
        <end position="68"/>
    </location>
</feature>
<feature type="transmembrane region" description="Helical" evidence="7">
    <location>
        <begin position="324"/>
        <end position="346"/>
    </location>
</feature>
<dbReference type="Pfam" id="PF07690">
    <property type="entry name" value="MFS_1"/>
    <property type="match status" value="2"/>
</dbReference>
<organism evidence="9 10">
    <name type="scientific">Peribacillus butanolivorans</name>
    <dbReference type="NCBI Taxonomy" id="421767"/>
    <lineage>
        <taxon>Bacteria</taxon>
        <taxon>Bacillati</taxon>
        <taxon>Bacillota</taxon>
        <taxon>Bacilli</taxon>
        <taxon>Bacillales</taxon>
        <taxon>Bacillaceae</taxon>
        <taxon>Peribacillus</taxon>
    </lineage>
</organism>
<evidence type="ECO:0000256" key="1">
    <source>
        <dbReference type="ARBA" id="ARBA00004651"/>
    </source>
</evidence>
<feature type="domain" description="Major facilitator superfamily (MFS) profile" evidence="8">
    <location>
        <begin position="11"/>
        <end position="413"/>
    </location>
</feature>
<protein>
    <submittedName>
        <fullName evidence="9">MFS transporter</fullName>
    </submittedName>
</protein>
<feature type="transmembrane region" description="Helical" evidence="7">
    <location>
        <begin position="296"/>
        <end position="318"/>
    </location>
</feature>
<dbReference type="AlphaFoldDB" id="A0AAX0RWF8"/>
<dbReference type="PIRSF" id="PIRSF002808">
    <property type="entry name" value="Hexose_phosphate_transp"/>
    <property type="match status" value="1"/>
</dbReference>